<keyword evidence="1" id="KW-1133">Transmembrane helix</keyword>
<sequence length="143" mass="15892">MTPAQERLLRQRQNALNRPQRAVYWAATLTINLAGCGALLLVMMWLNTPQNPTHLPRLLACAAALFTLINAAPLQVHCAGKWRQARLLRCGWGNLLLQALLVLTYTLSGGTLNISLYAWLIAAIASLAMLIGGWWLHRQLLRS</sequence>
<feature type="transmembrane region" description="Helical" evidence="1">
    <location>
        <begin position="114"/>
        <end position="136"/>
    </location>
</feature>
<keyword evidence="1" id="KW-0472">Membrane</keyword>
<dbReference type="Proteomes" id="UP000254572">
    <property type="component" value="Unassembled WGS sequence"/>
</dbReference>
<dbReference type="RefSeq" id="WP_115611788.1">
    <property type="nucleotide sequence ID" value="NZ_JBHLZC010000004.1"/>
</dbReference>
<evidence type="ECO:0000313" key="3">
    <source>
        <dbReference type="Proteomes" id="UP000254572"/>
    </source>
</evidence>
<feature type="transmembrane region" description="Helical" evidence="1">
    <location>
        <begin position="57"/>
        <end position="76"/>
    </location>
</feature>
<gene>
    <name evidence="2" type="ORF">NCTC13294_01533</name>
</gene>
<feature type="transmembrane region" description="Helical" evidence="1">
    <location>
        <begin position="21"/>
        <end position="45"/>
    </location>
</feature>
<evidence type="ECO:0000256" key="1">
    <source>
        <dbReference type="SAM" id="Phobius"/>
    </source>
</evidence>
<accession>A0A381E9F2</accession>
<keyword evidence="1" id="KW-0812">Transmembrane</keyword>
<organism evidence="2 3">
    <name type="scientific">Cardiobacterium valvarum</name>
    <dbReference type="NCBI Taxonomy" id="194702"/>
    <lineage>
        <taxon>Bacteria</taxon>
        <taxon>Pseudomonadati</taxon>
        <taxon>Pseudomonadota</taxon>
        <taxon>Gammaproteobacteria</taxon>
        <taxon>Cardiobacteriales</taxon>
        <taxon>Cardiobacteriaceae</taxon>
        <taxon>Cardiobacterium</taxon>
    </lineage>
</organism>
<protein>
    <submittedName>
        <fullName evidence="2">Uncharacterized protein</fullName>
    </submittedName>
</protein>
<evidence type="ECO:0000313" key="2">
    <source>
        <dbReference type="EMBL" id="SUX23482.1"/>
    </source>
</evidence>
<proteinExistence type="predicted"/>
<feature type="transmembrane region" description="Helical" evidence="1">
    <location>
        <begin position="88"/>
        <end position="108"/>
    </location>
</feature>
<keyword evidence="3" id="KW-1185">Reference proteome</keyword>
<dbReference type="EMBL" id="UFUW01000001">
    <property type="protein sequence ID" value="SUX23482.1"/>
    <property type="molecule type" value="Genomic_DNA"/>
</dbReference>
<reference evidence="2 3" key="1">
    <citation type="submission" date="2018-06" db="EMBL/GenBank/DDBJ databases">
        <authorList>
            <consortium name="Pathogen Informatics"/>
            <person name="Doyle S."/>
        </authorList>
    </citation>
    <scope>NUCLEOTIDE SEQUENCE [LARGE SCALE GENOMIC DNA]</scope>
    <source>
        <strain evidence="2 3">NCTC13294</strain>
    </source>
</reference>
<name>A0A381E9F2_9GAMM</name>
<dbReference type="AlphaFoldDB" id="A0A381E9F2"/>